<feature type="non-terminal residue" evidence="2">
    <location>
        <position position="93"/>
    </location>
</feature>
<feature type="domain" description="N-acetylmuramoyl-L-alanine amidase" evidence="1">
    <location>
        <begin position="16"/>
        <end position="92"/>
    </location>
</feature>
<dbReference type="EMBL" id="BARS01015277">
    <property type="protein sequence ID" value="GAF88671.1"/>
    <property type="molecule type" value="Genomic_DNA"/>
</dbReference>
<protein>
    <recommendedName>
        <fullName evidence="1">N-acetylmuramoyl-L-alanine amidase domain-containing protein</fullName>
    </recommendedName>
</protein>
<name>X0TN15_9ZZZZ</name>
<comment type="caution">
    <text evidence="2">The sequence shown here is derived from an EMBL/GenBank/DDBJ whole genome shotgun (WGS) entry which is preliminary data.</text>
</comment>
<gene>
    <name evidence="2" type="ORF">S01H1_25315</name>
</gene>
<dbReference type="Gene3D" id="3.40.80.10">
    <property type="entry name" value="Peptidoglycan recognition protein-like"/>
    <property type="match status" value="1"/>
</dbReference>
<proteinExistence type="predicted"/>
<dbReference type="InterPro" id="IPR036505">
    <property type="entry name" value="Amidase/PGRP_sf"/>
</dbReference>
<reference evidence="2" key="1">
    <citation type="journal article" date="2014" name="Front. Microbiol.">
        <title>High frequency of phylogenetically diverse reductive dehalogenase-homologous genes in deep subseafloor sedimentary metagenomes.</title>
        <authorList>
            <person name="Kawai M."/>
            <person name="Futagami T."/>
            <person name="Toyoda A."/>
            <person name="Takaki Y."/>
            <person name="Nishi S."/>
            <person name="Hori S."/>
            <person name="Arai W."/>
            <person name="Tsubouchi T."/>
            <person name="Morono Y."/>
            <person name="Uchiyama I."/>
            <person name="Ito T."/>
            <person name="Fujiyama A."/>
            <person name="Inagaki F."/>
            <person name="Takami H."/>
        </authorList>
    </citation>
    <scope>NUCLEOTIDE SEQUENCE</scope>
    <source>
        <strain evidence="2">Expedition CK06-06</strain>
    </source>
</reference>
<dbReference type="InterPro" id="IPR002502">
    <property type="entry name" value="Amidase_domain"/>
</dbReference>
<dbReference type="GO" id="GO:0009253">
    <property type="term" value="P:peptidoglycan catabolic process"/>
    <property type="evidence" value="ECO:0007669"/>
    <property type="project" value="InterPro"/>
</dbReference>
<organism evidence="2">
    <name type="scientific">marine sediment metagenome</name>
    <dbReference type="NCBI Taxonomy" id="412755"/>
    <lineage>
        <taxon>unclassified sequences</taxon>
        <taxon>metagenomes</taxon>
        <taxon>ecological metagenomes</taxon>
    </lineage>
</organism>
<dbReference type="GO" id="GO:0008745">
    <property type="term" value="F:N-acetylmuramoyl-L-alanine amidase activity"/>
    <property type="evidence" value="ECO:0007669"/>
    <property type="project" value="InterPro"/>
</dbReference>
<accession>X0TN15</accession>
<dbReference type="Pfam" id="PF01510">
    <property type="entry name" value="Amidase_2"/>
    <property type="match status" value="1"/>
</dbReference>
<dbReference type="AlphaFoldDB" id="X0TN15"/>
<sequence length="93" mass="10654">MSEWVRDDKRKEYFAYDFIRKLGLSVHAFITPGGIIIRGREDLQGAYHAKGYNKNSLGVELLVNGVHNYPGFLDRIKTDYVPRTQWIAAIALV</sequence>
<evidence type="ECO:0000313" key="2">
    <source>
        <dbReference type="EMBL" id="GAF88671.1"/>
    </source>
</evidence>
<dbReference type="SUPFAM" id="SSF55846">
    <property type="entry name" value="N-acetylmuramoyl-L-alanine amidase-like"/>
    <property type="match status" value="1"/>
</dbReference>
<evidence type="ECO:0000259" key="1">
    <source>
        <dbReference type="Pfam" id="PF01510"/>
    </source>
</evidence>